<evidence type="ECO:0000256" key="8">
    <source>
        <dbReference type="ARBA" id="ARBA00022771"/>
    </source>
</evidence>
<comment type="subcellular location">
    <subcellularLocation>
        <location evidence="1">Cytoplasm</location>
    </subcellularLocation>
</comment>
<comment type="domain">
    <text evidence="14">The VLRF1 domain mediates binding to the 60S ribosomal subunit.</text>
</comment>
<dbReference type="PANTHER" id="PTHR16036">
    <property type="entry name" value="ANKYRIN REPEAT AND ZINC FINGER DOMAIN-CONTAINING PROTEIN 1"/>
    <property type="match status" value="1"/>
</dbReference>
<dbReference type="InterPro" id="IPR041540">
    <property type="entry name" value="VATC"/>
</dbReference>
<keyword evidence="10" id="KW-0862">Zinc</keyword>
<feature type="domain" description="VLRF1" evidence="16">
    <location>
        <begin position="193"/>
        <end position="334"/>
    </location>
</feature>
<evidence type="ECO:0000256" key="13">
    <source>
        <dbReference type="PROSITE-ProRule" id="PRU00023"/>
    </source>
</evidence>
<dbReference type="Pfam" id="PF00023">
    <property type="entry name" value="Ank"/>
    <property type="match status" value="1"/>
</dbReference>
<evidence type="ECO:0000256" key="3">
    <source>
        <dbReference type="ARBA" id="ARBA00022490"/>
    </source>
</evidence>
<evidence type="ECO:0000256" key="10">
    <source>
        <dbReference type="ARBA" id="ARBA00022833"/>
    </source>
</evidence>
<dbReference type="GO" id="GO:0004519">
    <property type="term" value="F:endonuclease activity"/>
    <property type="evidence" value="ECO:0007669"/>
    <property type="project" value="UniProtKB-KW"/>
</dbReference>
<feature type="region of interest" description="Disordered" evidence="15">
    <location>
        <begin position="122"/>
        <end position="154"/>
    </location>
</feature>
<evidence type="ECO:0000256" key="4">
    <source>
        <dbReference type="ARBA" id="ARBA00022722"/>
    </source>
</evidence>
<dbReference type="InterPro" id="IPR002110">
    <property type="entry name" value="Ankyrin_rpt"/>
</dbReference>
<keyword evidence="7 14" id="KW-0255">Endonuclease</keyword>
<dbReference type="SMART" id="SM00248">
    <property type="entry name" value="ANK"/>
    <property type="match status" value="1"/>
</dbReference>
<dbReference type="InterPro" id="IPR041175">
    <property type="entry name" value="VLRF1/Vms1"/>
</dbReference>
<dbReference type="OrthoDB" id="429841at2759"/>
<proteinExistence type="inferred from homology"/>
<keyword evidence="5" id="KW-0479">Metal-binding</keyword>
<sequence length="584" mass="65230">MGKKVRFEGDRAYGRIGLSELSDERVAEWTVRAVAGETRRFERQTADAPTVAMDRLAIQTAIDQRSRPAVGLRCGTCDIVSFASLDEQYAHFKSDWHCANLKRKAKGAVILSEVEYSNASASKAHEHAGSSSDSSSSTSSSEEEEENEAVTTAEPVVEFSDGKSIFKVFKNILPNADTESFEPFSALDHVRQSKFRWAVFLLRSGRFAGAVFDKEKALCHKTFQRYTTRRKQGGSQAAHDASGGKAKSAGATLRRYNEAQLKQDVADLLAQWKDLLKDVELIFIACGRTDRPTFFGGKPPVLQADDSRLRRIPFATFRPTFEEVCRVRSELSSVKFAPIPVAASPVEAKTGRASASRDAQEQKIEIKADAEVGKAEEEPVVLPPLSELVRSGTLAQVKSFVEETQDIDVNVVDTNFMSALHHAVELNATQVVQYLLEHGANPSLLDLRSRPPYFLCTSKEMRNAFRRYMAANPDAWDYSASQIPSGLTDDMEQKKKEKEAEKRRRARERKKQQKKDEAEQKQKEEEAKAEQERKVAAGLACDFCGKYAGKSPFKRLEYKYCSTDCVNNHRRKLMSEAALKRLGG</sequence>
<dbReference type="Proteomes" id="UP000794436">
    <property type="component" value="Unassembled WGS sequence"/>
</dbReference>
<feature type="region of interest" description="Disordered" evidence="15">
    <location>
        <begin position="482"/>
        <end position="531"/>
    </location>
</feature>
<evidence type="ECO:0000256" key="2">
    <source>
        <dbReference type="ARBA" id="ARBA00009262"/>
    </source>
</evidence>
<dbReference type="GO" id="GO:0036503">
    <property type="term" value="P:ERAD pathway"/>
    <property type="evidence" value="ECO:0007669"/>
    <property type="project" value="TreeGrafter"/>
</dbReference>
<dbReference type="Pfam" id="PF18716">
    <property type="entry name" value="VATC"/>
    <property type="match status" value="1"/>
</dbReference>
<keyword evidence="3 14" id="KW-0963">Cytoplasm</keyword>
<dbReference type="InterPro" id="IPR047139">
    <property type="entry name" value="ANKZ1/VMS1"/>
</dbReference>
<feature type="compositionally biased region" description="Low complexity" evidence="15">
    <location>
        <begin position="130"/>
        <end position="140"/>
    </location>
</feature>
<dbReference type="AlphaFoldDB" id="A0A8K1FJM6"/>
<evidence type="ECO:0000256" key="12">
    <source>
        <dbReference type="ARBA" id="ARBA00023054"/>
    </source>
</evidence>
<evidence type="ECO:0000256" key="14">
    <source>
        <dbReference type="PROSITE-ProRule" id="PRU01389"/>
    </source>
</evidence>
<accession>A0A8K1FJM6</accession>
<keyword evidence="4 14" id="KW-0540">Nuclease</keyword>
<name>A0A8K1FJM6_PYTOL</name>
<evidence type="ECO:0000256" key="1">
    <source>
        <dbReference type="ARBA" id="ARBA00004496"/>
    </source>
</evidence>
<evidence type="ECO:0000256" key="11">
    <source>
        <dbReference type="ARBA" id="ARBA00023043"/>
    </source>
</evidence>
<dbReference type="PROSITE" id="PS52044">
    <property type="entry name" value="VLRF1"/>
    <property type="match status" value="1"/>
</dbReference>
<keyword evidence="6" id="KW-0677">Repeat</keyword>
<feature type="compositionally biased region" description="Basic and acidic residues" evidence="15">
    <location>
        <begin position="491"/>
        <end position="502"/>
    </location>
</feature>
<evidence type="ECO:0000313" key="17">
    <source>
        <dbReference type="EMBL" id="TMW63284.1"/>
    </source>
</evidence>
<feature type="compositionally biased region" description="Basic residues" evidence="15">
    <location>
        <begin position="503"/>
        <end position="513"/>
    </location>
</feature>
<keyword evidence="12" id="KW-0175">Coiled coil</keyword>
<dbReference type="Gene3D" id="1.25.40.20">
    <property type="entry name" value="Ankyrin repeat-containing domain"/>
    <property type="match status" value="1"/>
</dbReference>
<protein>
    <recommendedName>
        <fullName evidence="16">VLRF1 domain-containing protein</fullName>
    </recommendedName>
</protein>
<evidence type="ECO:0000256" key="9">
    <source>
        <dbReference type="ARBA" id="ARBA00022801"/>
    </source>
</evidence>
<feature type="active site" evidence="14">
    <location>
        <position position="236"/>
    </location>
</feature>
<keyword evidence="11 13" id="KW-0040">ANK repeat</keyword>
<feature type="repeat" description="ANK" evidence="13">
    <location>
        <begin position="415"/>
        <end position="447"/>
    </location>
</feature>
<evidence type="ECO:0000256" key="5">
    <source>
        <dbReference type="ARBA" id="ARBA00022723"/>
    </source>
</evidence>
<comment type="caution">
    <text evidence="17">The sequence shown here is derived from an EMBL/GenBank/DDBJ whole genome shotgun (WGS) entry which is preliminary data.</text>
</comment>
<dbReference type="EMBL" id="SPLM01000072">
    <property type="protein sequence ID" value="TMW63284.1"/>
    <property type="molecule type" value="Genomic_DNA"/>
</dbReference>
<comment type="similarity">
    <text evidence="2 14">Belongs to the ANKZF1/VMS1 family.</text>
</comment>
<dbReference type="GO" id="GO:0005737">
    <property type="term" value="C:cytoplasm"/>
    <property type="evidence" value="ECO:0007669"/>
    <property type="project" value="UniProtKB-SubCell"/>
</dbReference>
<dbReference type="PANTHER" id="PTHR16036:SF2">
    <property type="entry name" value="TRNA ENDONUCLEASE ANKZF1"/>
    <property type="match status" value="1"/>
</dbReference>
<keyword evidence="18" id="KW-1185">Reference proteome</keyword>
<keyword evidence="8" id="KW-0863">Zinc-finger</keyword>
<gene>
    <name evidence="17" type="ORF">Poli38472_002225</name>
</gene>
<organism evidence="17 18">
    <name type="scientific">Pythium oligandrum</name>
    <name type="common">Mycoparasitic fungus</name>
    <dbReference type="NCBI Taxonomy" id="41045"/>
    <lineage>
        <taxon>Eukaryota</taxon>
        <taxon>Sar</taxon>
        <taxon>Stramenopiles</taxon>
        <taxon>Oomycota</taxon>
        <taxon>Peronosporomycetes</taxon>
        <taxon>Pythiales</taxon>
        <taxon>Pythiaceae</taxon>
        <taxon>Pythium</taxon>
    </lineage>
</organism>
<dbReference type="PROSITE" id="PS50297">
    <property type="entry name" value="ANK_REP_REGION"/>
    <property type="match status" value="1"/>
</dbReference>
<feature type="compositionally biased region" description="Basic and acidic residues" evidence="15">
    <location>
        <begin position="514"/>
        <end position="531"/>
    </location>
</feature>
<evidence type="ECO:0000313" key="18">
    <source>
        <dbReference type="Proteomes" id="UP000794436"/>
    </source>
</evidence>
<dbReference type="GO" id="GO:0008270">
    <property type="term" value="F:zinc ion binding"/>
    <property type="evidence" value="ECO:0007669"/>
    <property type="project" value="UniProtKB-KW"/>
</dbReference>
<dbReference type="InterPro" id="IPR036770">
    <property type="entry name" value="Ankyrin_rpt-contain_sf"/>
</dbReference>
<evidence type="ECO:0000256" key="15">
    <source>
        <dbReference type="SAM" id="MobiDB-lite"/>
    </source>
</evidence>
<evidence type="ECO:0000259" key="16">
    <source>
        <dbReference type="PROSITE" id="PS52044"/>
    </source>
</evidence>
<dbReference type="GO" id="GO:0016787">
    <property type="term" value="F:hydrolase activity"/>
    <property type="evidence" value="ECO:0007669"/>
    <property type="project" value="UniProtKB-KW"/>
</dbReference>
<dbReference type="PROSITE" id="PS50088">
    <property type="entry name" value="ANK_REPEAT"/>
    <property type="match status" value="1"/>
</dbReference>
<dbReference type="SUPFAM" id="SSF48403">
    <property type="entry name" value="Ankyrin repeat"/>
    <property type="match status" value="1"/>
</dbReference>
<keyword evidence="9 14" id="KW-0378">Hydrolase</keyword>
<dbReference type="Pfam" id="PF18826">
    <property type="entry name" value="bVLRF1"/>
    <property type="match status" value="1"/>
</dbReference>
<evidence type="ECO:0000256" key="6">
    <source>
        <dbReference type="ARBA" id="ARBA00022737"/>
    </source>
</evidence>
<reference evidence="17" key="1">
    <citation type="submission" date="2019-03" db="EMBL/GenBank/DDBJ databases">
        <title>Long read genome sequence of the mycoparasitic Pythium oligandrum ATCC 38472 isolated from sugarbeet rhizosphere.</title>
        <authorList>
            <person name="Gaulin E."/>
        </authorList>
    </citation>
    <scope>NUCLEOTIDE SEQUENCE</scope>
    <source>
        <strain evidence="17">ATCC 38472_TT</strain>
    </source>
</reference>
<evidence type="ECO:0000256" key="7">
    <source>
        <dbReference type="ARBA" id="ARBA00022759"/>
    </source>
</evidence>